<evidence type="ECO:0000256" key="5">
    <source>
        <dbReference type="SAM" id="MobiDB-lite"/>
    </source>
</evidence>
<dbReference type="EMBL" id="BQKI01000075">
    <property type="protein sequence ID" value="GJN20395.1"/>
    <property type="molecule type" value="Genomic_DNA"/>
</dbReference>
<dbReference type="GO" id="GO:0003677">
    <property type="term" value="F:DNA binding"/>
    <property type="evidence" value="ECO:0007669"/>
    <property type="project" value="UniProtKB-KW"/>
</dbReference>
<feature type="domain" description="NAC" evidence="6">
    <location>
        <begin position="49"/>
        <end position="188"/>
    </location>
</feature>
<proteinExistence type="predicted"/>
<evidence type="ECO:0000256" key="3">
    <source>
        <dbReference type="ARBA" id="ARBA00023163"/>
    </source>
</evidence>
<evidence type="ECO:0000313" key="7">
    <source>
        <dbReference type="EMBL" id="GJN20395.1"/>
    </source>
</evidence>
<organism evidence="7 8">
    <name type="scientific">Eleusine coracana subsp. coracana</name>
    <dbReference type="NCBI Taxonomy" id="191504"/>
    <lineage>
        <taxon>Eukaryota</taxon>
        <taxon>Viridiplantae</taxon>
        <taxon>Streptophyta</taxon>
        <taxon>Embryophyta</taxon>
        <taxon>Tracheophyta</taxon>
        <taxon>Spermatophyta</taxon>
        <taxon>Magnoliopsida</taxon>
        <taxon>Liliopsida</taxon>
        <taxon>Poales</taxon>
        <taxon>Poaceae</taxon>
        <taxon>PACMAD clade</taxon>
        <taxon>Chloridoideae</taxon>
        <taxon>Cynodonteae</taxon>
        <taxon>Eleusininae</taxon>
        <taxon>Eleusine</taxon>
    </lineage>
</organism>
<evidence type="ECO:0000313" key="8">
    <source>
        <dbReference type="Proteomes" id="UP001054889"/>
    </source>
</evidence>
<feature type="region of interest" description="Disordered" evidence="5">
    <location>
        <begin position="250"/>
        <end position="269"/>
    </location>
</feature>
<keyword evidence="1" id="KW-0805">Transcription regulation</keyword>
<feature type="compositionally biased region" description="Basic and acidic residues" evidence="5">
    <location>
        <begin position="412"/>
        <end position="426"/>
    </location>
</feature>
<dbReference type="InterPro" id="IPR003441">
    <property type="entry name" value="NAC-dom"/>
</dbReference>
<keyword evidence="2" id="KW-0238">DNA-binding</keyword>
<accession>A0AAV5EDT4</accession>
<dbReference type="SUPFAM" id="SSF101941">
    <property type="entry name" value="NAC domain"/>
    <property type="match status" value="1"/>
</dbReference>
<dbReference type="AlphaFoldDB" id="A0AAV5EDT4"/>
<evidence type="ECO:0000259" key="6">
    <source>
        <dbReference type="PROSITE" id="PS51005"/>
    </source>
</evidence>
<gene>
    <name evidence="7" type="primary">gb07770</name>
    <name evidence="7" type="ORF">PR202_gb07770</name>
</gene>
<evidence type="ECO:0000256" key="2">
    <source>
        <dbReference type="ARBA" id="ARBA00023125"/>
    </source>
</evidence>
<dbReference type="PANTHER" id="PTHR31719">
    <property type="entry name" value="NAC TRANSCRIPTION FACTOR 56"/>
    <property type="match status" value="1"/>
</dbReference>
<sequence length="479" mass="53383">MWREMCSKYTSCYWDIVLWVFMLLKCCVFCSRTNMLPPIHGPCQKLAALDISIRDSWSDEELVRFLAERKAEDPLPLDVLAGVDCSVLDPRCFTGYVWHLKWSDDQKPYDSAENGIRKAKNGYWKPVGSSRIATSTAIMGVKIILEFYEGHAPCGTRTGWMMHEYQVEQNDEANLPQDYKSLCKVFLQSDKSAESGQNSLNANAPNDSLESYLQYLAKIEEPKVGVYGSCTYNLHESSIYMQDTISASEQDTCSSTGQHEQKGAADDADGDDAIAMVDYIEMNDLLSCKGQHEQRTQSAADDTAAHDNIDIDDYIELNDLKSEASASTSENSSKRSMISEEYFDSDAFLKEIMEDSNTYDGEHTDHKFSIAAPSKSANVVIGQTEQGNPFCLVHIHGDNATDAGPSQQNRVPGEDTDQHSSKEHQQHSSSISSCFPSRHVKRSHSDSSSSSESSKKSQGVRPTSKFGKIGKKYFCFGSF</sequence>
<dbReference type="InterPro" id="IPR036093">
    <property type="entry name" value="NAC_dom_sf"/>
</dbReference>
<keyword evidence="4" id="KW-0539">Nucleus</keyword>
<comment type="caution">
    <text evidence="7">The sequence shown here is derived from an EMBL/GenBank/DDBJ whole genome shotgun (WGS) entry which is preliminary data.</text>
</comment>
<dbReference type="Gene3D" id="2.170.150.80">
    <property type="entry name" value="NAC domain"/>
    <property type="match status" value="1"/>
</dbReference>
<name>A0AAV5EDT4_ELECO</name>
<dbReference type="Pfam" id="PF02365">
    <property type="entry name" value="NAM"/>
    <property type="match status" value="1"/>
</dbReference>
<keyword evidence="8" id="KW-1185">Reference proteome</keyword>
<evidence type="ECO:0000256" key="1">
    <source>
        <dbReference type="ARBA" id="ARBA00023015"/>
    </source>
</evidence>
<evidence type="ECO:0000256" key="4">
    <source>
        <dbReference type="ARBA" id="ARBA00023242"/>
    </source>
</evidence>
<protein>
    <recommendedName>
        <fullName evidence="6">NAC domain-containing protein</fullName>
    </recommendedName>
</protein>
<dbReference type="Proteomes" id="UP001054889">
    <property type="component" value="Unassembled WGS sequence"/>
</dbReference>
<reference evidence="7" key="2">
    <citation type="submission" date="2021-12" db="EMBL/GenBank/DDBJ databases">
        <title>Resequencing data analysis of finger millet.</title>
        <authorList>
            <person name="Hatakeyama M."/>
            <person name="Aluri S."/>
            <person name="Balachadran M.T."/>
            <person name="Sivarajan S.R."/>
            <person name="Poveda L."/>
            <person name="Shimizu-Inatsugi R."/>
            <person name="Schlapbach R."/>
            <person name="Sreeman S.M."/>
            <person name="Shimizu K.K."/>
        </authorList>
    </citation>
    <scope>NUCLEOTIDE SEQUENCE</scope>
</reference>
<feature type="region of interest" description="Disordered" evidence="5">
    <location>
        <begin position="394"/>
        <end position="465"/>
    </location>
</feature>
<keyword evidence="3" id="KW-0804">Transcription</keyword>
<dbReference type="PANTHER" id="PTHR31719:SF43">
    <property type="entry name" value="NAC TRANSCRIPTION FACTOR 56"/>
    <property type="match status" value="1"/>
</dbReference>
<reference evidence="7" key="1">
    <citation type="journal article" date="2018" name="DNA Res.">
        <title>Multiple hybrid de novo genome assembly of finger millet, an orphan allotetraploid crop.</title>
        <authorList>
            <person name="Hatakeyama M."/>
            <person name="Aluri S."/>
            <person name="Balachadran M.T."/>
            <person name="Sivarajan S.R."/>
            <person name="Patrignani A."/>
            <person name="Gruter S."/>
            <person name="Poveda L."/>
            <person name="Shimizu-Inatsugi R."/>
            <person name="Baeten J."/>
            <person name="Francoijs K.J."/>
            <person name="Nataraja K.N."/>
            <person name="Reddy Y.A.N."/>
            <person name="Phadnis S."/>
            <person name="Ravikumar R.L."/>
            <person name="Schlapbach R."/>
            <person name="Sreeman S.M."/>
            <person name="Shimizu K.K."/>
        </authorList>
    </citation>
    <scope>NUCLEOTIDE SEQUENCE</scope>
</reference>
<dbReference type="PROSITE" id="PS51005">
    <property type="entry name" value="NAC"/>
    <property type="match status" value="1"/>
</dbReference>
<dbReference type="GO" id="GO:0006355">
    <property type="term" value="P:regulation of DNA-templated transcription"/>
    <property type="evidence" value="ECO:0007669"/>
    <property type="project" value="InterPro"/>
</dbReference>